<dbReference type="PROSITE" id="PS01031">
    <property type="entry name" value="SHSP"/>
    <property type="match status" value="1"/>
</dbReference>
<dbReference type="InterPro" id="IPR002068">
    <property type="entry name" value="A-crystallin/Hsp20_dom"/>
</dbReference>
<dbReference type="InterPro" id="IPR008978">
    <property type="entry name" value="HSP20-like_chaperone"/>
</dbReference>
<dbReference type="RefSeq" id="WP_145853930.1">
    <property type="nucleotide sequence ID" value="NZ_RPFW01000003.1"/>
</dbReference>
<gene>
    <name evidence="4" type="ORF">EAS64_16715</name>
</gene>
<dbReference type="OrthoDB" id="5242916at2"/>
<evidence type="ECO:0000259" key="3">
    <source>
        <dbReference type="PROSITE" id="PS01031"/>
    </source>
</evidence>
<dbReference type="Proteomes" id="UP000460272">
    <property type="component" value="Unassembled WGS sequence"/>
</dbReference>
<comment type="similarity">
    <text evidence="1 2">Belongs to the small heat shock protein (HSP20) family.</text>
</comment>
<reference evidence="4 5" key="1">
    <citation type="submission" date="2018-11" db="EMBL/GenBank/DDBJ databases">
        <title>Trebonia kvetii gen.nov., sp.nov., a novel acidophilic actinobacterium, and proposal of the new actinobacterial family Treboniaceae fam. nov.</title>
        <authorList>
            <person name="Rapoport D."/>
            <person name="Sagova-Mareckova M."/>
            <person name="Sedlacek I."/>
            <person name="Provaznik J."/>
            <person name="Kralova S."/>
            <person name="Pavlinic D."/>
            <person name="Benes V."/>
            <person name="Kopecky J."/>
        </authorList>
    </citation>
    <scope>NUCLEOTIDE SEQUENCE [LARGE SCALE GENOMIC DNA]</scope>
    <source>
        <strain evidence="4 5">15Tr583</strain>
    </source>
</reference>
<dbReference type="InterPro" id="IPR031107">
    <property type="entry name" value="Small_HSP"/>
</dbReference>
<evidence type="ECO:0000256" key="1">
    <source>
        <dbReference type="PROSITE-ProRule" id="PRU00285"/>
    </source>
</evidence>
<dbReference type="Pfam" id="PF00011">
    <property type="entry name" value="HSP20"/>
    <property type="match status" value="1"/>
</dbReference>
<dbReference type="PANTHER" id="PTHR11527">
    <property type="entry name" value="HEAT-SHOCK PROTEIN 20 FAMILY MEMBER"/>
    <property type="match status" value="1"/>
</dbReference>
<comment type="caution">
    <text evidence="4">The sequence shown here is derived from an EMBL/GenBank/DDBJ whole genome shotgun (WGS) entry which is preliminary data.</text>
</comment>
<dbReference type="EMBL" id="RPFW01000003">
    <property type="protein sequence ID" value="TVZ04060.1"/>
    <property type="molecule type" value="Genomic_DNA"/>
</dbReference>
<dbReference type="Gene3D" id="2.60.40.790">
    <property type="match status" value="1"/>
</dbReference>
<keyword evidence="5" id="KW-1185">Reference proteome</keyword>
<evidence type="ECO:0000313" key="4">
    <source>
        <dbReference type="EMBL" id="TVZ04060.1"/>
    </source>
</evidence>
<protein>
    <submittedName>
        <fullName evidence="4">Hsp20/alpha crystallin family protein</fullName>
    </submittedName>
</protein>
<sequence length="153" mass="16764">MYLTTLDPISRDFDRIVRRAFGGPTFTSRALGSAGYAPALPMDTIKRDGELVLRFDVPGVDAEKIDVTVDKGVLSVSATRDEERAEGENPVVRERLFGSFTRRVRLSDNLNADAIEASHADGVLELRIPVREEAKPRKIEIGTAAGARELPAE</sequence>
<evidence type="ECO:0000256" key="2">
    <source>
        <dbReference type="RuleBase" id="RU003616"/>
    </source>
</evidence>
<organism evidence="4 5">
    <name type="scientific">Trebonia kvetii</name>
    <dbReference type="NCBI Taxonomy" id="2480626"/>
    <lineage>
        <taxon>Bacteria</taxon>
        <taxon>Bacillati</taxon>
        <taxon>Actinomycetota</taxon>
        <taxon>Actinomycetes</taxon>
        <taxon>Streptosporangiales</taxon>
        <taxon>Treboniaceae</taxon>
        <taxon>Trebonia</taxon>
    </lineage>
</organism>
<evidence type="ECO:0000313" key="5">
    <source>
        <dbReference type="Proteomes" id="UP000460272"/>
    </source>
</evidence>
<proteinExistence type="inferred from homology"/>
<accession>A0A6P2BYQ7</accession>
<dbReference type="SUPFAM" id="SSF49764">
    <property type="entry name" value="HSP20-like chaperones"/>
    <property type="match status" value="1"/>
</dbReference>
<dbReference type="CDD" id="cd06464">
    <property type="entry name" value="ACD_sHsps-like"/>
    <property type="match status" value="1"/>
</dbReference>
<feature type="domain" description="SHSP" evidence="3">
    <location>
        <begin position="33"/>
        <end position="144"/>
    </location>
</feature>
<name>A0A6P2BYQ7_9ACTN</name>
<dbReference type="AlphaFoldDB" id="A0A6P2BYQ7"/>